<accession>A0A3E0VSI5</accession>
<dbReference type="SUPFAM" id="SSF102198">
    <property type="entry name" value="Putative cyclase"/>
    <property type="match status" value="1"/>
</dbReference>
<dbReference type="GO" id="GO:0019441">
    <property type="term" value="P:L-tryptophan catabolic process to kynurenine"/>
    <property type="evidence" value="ECO:0007669"/>
    <property type="project" value="InterPro"/>
</dbReference>
<dbReference type="RefSeq" id="WP_116283041.1">
    <property type="nucleotide sequence ID" value="NZ_NBXA01000021.1"/>
</dbReference>
<protein>
    <submittedName>
        <fullName evidence="1">Cyclase</fullName>
    </submittedName>
</protein>
<dbReference type="Gene3D" id="3.50.30.50">
    <property type="entry name" value="Putative cyclase"/>
    <property type="match status" value="1"/>
</dbReference>
<dbReference type="Pfam" id="PF04199">
    <property type="entry name" value="Cyclase"/>
    <property type="match status" value="1"/>
</dbReference>
<evidence type="ECO:0000313" key="1">
    <source>
        <dbReference type="EMBL" id="RFA12595.1"/>
    </source>
</evidence>
<dbReference type="Proteomes" id="UP000256709">
    <property type="component" value="Unassembled WGS sequence"/>
</dbReference>
<dbReference type="AlphaFoldDB" id="A0A3E0VSI5"/>
<reference evidence="1 2" key="1">
    <citation type="submission" date="2017-04" db="EMBL/GenBank/DDBJ databases">
        <title>Comparative genome analysis of Subtercola boreus.</title>
        <authorList>
            <person name="Cho Y.-J."/>
            <person name="Cho A."/>
            <person name="Kim O.-S."/>
            <person name="Lee J.-I."/>
        </authorList>
    </citation>
    <scope>NUCLEOTIDE SEQUENCE [LARGE SCALE GENOMIC DNA]</scope>
    <source>
        <strain evidence="1 2">P27444</strain>
    </source>
</reference>
<dbReference type="InterPro" id="IPR037175">
    <property type="entry name" value="KFase_sf"/>
</dbReference>
<dbReference type="PANTHER" id="PTHR34861">
    <property type="match status" value="1"/>
</dbReference>
<evidence type="ECO:0000313" key="2">
    <source>
        <dbReference type="Proteomes" id="UP000256709"/>
    </source>
</evidence>
<organism evidence="1 2">
    <name type="scientific">Subtercola boreus</name>
    <dbReference type="NCBI Taxonomy" id="120213"/>
    <lineage>
        <taxon>Bacteria</taxon>
        <taxon>Bacillati</taxon>
        <taxon>Actinomycetota</taxon>
        <taxon>Actinomycetes</taxon>
        <taxon>Micrococcales</taxon>
        <taxon>Microbacteriaceae</taxon>
        <taxon>Subtercola</taxon>
    </lineage>
</organism>
<gene>
    <name evidence="1" type="ORF">B7R21_09615</name>
</gene>
<dbReference type="PANTHER" id="PTHR34861:SF10">
    <property type="entry name" value="CYCLASE"/>
    <property type="match status" value="1"/>
</dbReference>
<name>A0A3E0VSI5_9MICO</name>
<dbReference type="InterPro" id="IPR007325">
    <property type="entry name" value="KFase/CYL"/>
</dbReference>
<sequence>MTAPAEHPEALDRSDPEAEINARAEAYRNWGRWGEDDVLGTLNYVDAAKRRQAAALVTDGTVVSLTQSFDMNGPQKGWRRRTNPVHTMLDTGTDAERGNQGFPHGIGGADDIVAMPLQCSTQWDGLGHIFDHGFAWNGRRAGDVVTSDGDLVTGIEHATAAGVSRGVLLDLGRHLFPATGELPDGYAITAADLDACIASQGATSAVGTGDMIVVRTGQLARAKRDGWGDYAGGPAPGLSLTTAGWIHRTEVAAIATDTWGFEVRPNEFDVAAFQPLHQVAIPNIGLTIGELWDLDELAESCLARGRYEFLLVASPLAITGAVGSPINPVAIF</sequence>
<comment type="caution">
    <text evidence="1">The sequence shown here is derived from an EMBL/GenBank/DDBJ whole genome shotgun (WGS) entry which is preliminary data.</text>
</comment>
<dbReference type="OrthoDB" id="7067800at2"/>
<proteinExistence type="predicted"/>
<dbReference type="EMBL" id="NBXA01000021">
    <property type="protein sequence ID" value="RFA12595.1"/>
    <property type="molecule type" value="Genomic_DNA"/>
</dbReference>
<dbReference type="GO" id="GO:0004061">
    <property type="term" value="F:arylformamidase activity"/>
    <property type="evidence" value="ECO:0007669"/>
    <property type="project" value="InterPro"/>
</dbReference>